<comment type="caution">
    <text evidence="7">The sequence shown here is derived from an EMBL/GenBank/DDBJ whole genome shotgun (WGS) entry which is preliminary data.</text>
</comment>
<proteinExistence type="predicted"/>
<dbReference type="AlphaFoldDB" id="A0A9D2SD59"/>
<sequence>MKRKVTAMLLTAAVAMSALTGCSGDGAGNAGGGSAGGGDAGGREEITVTMMLTEAATQEQPETSPLTEAIKEKFNINLELMIVPGADYTTKKSTTLASNSMPDIVSGMTIDEVKQYAPSGMFLNLDDYKELAPDYYALVEAEDRKMETNKLRVNGGLYQFQKLAYYTVTNGPLLGMRMDLLEEQDIPVPSTWEEYYDAMLKIKEKHPDMYGLSTRNGTSYLIGALAYPMGTGGFPLFNSTRGMYLEPKTDTYVYGPTSDGFVRVVEFLRQAYADGILDPDYATMDKDTLFEKLSSGKLMSVYDNNSFMARTYNPALQEIDENAYFDLVDPLADEDGNVRAYQYAKDWTDNVAVISVQTKYPERIVEMMNWLYTDEGRMISNYGKEGELYDLVDGEPVIKQEALDGVKDASDPSTALMGKFGGGLLGLAFYVDNGIEKQTSDPILVEQGGRIDQLAQEGIITPFPNYPSFTDEEQQKVTEIEQKLSNVFNQEIDGFITGKKSMEEWPALVETLQSQGSQELESIFNAAYDRVKG</sequence>
<keyword evidence="5" id="KW-0449">Lipoprotein</keyword>
<accession>A0A9D2SD59</accession>
<keyword evidence="3" id="KW-0472">Membrane</keyword>
<dbReference type="InterPro" id="IPR006059">
    <property type="entry name" value="SBP"/>
</dbReference>
<evidence type="ECO:0000256" key="3">
    <source>
        <dbReference type="ARBA" id="ARBA00023136"/>
    </source>
</evidence>
<dbReference type="Proteomes" id="UP000886883">
    <property type="component" value="Unassembled WGS sequence"/>
</dbReference>
<keyword evidence="1" id="KW-1003">Cell membrane</keyword>
<dbReference type="EMBL" id="DWXE01000013">
    <property type="protein sequence ID" value="HJB90653.1"/>
    <property type="molecule type" value="Genomic_DNA"/>
</dbReference>
<gene>
    <name evidence="7" type="ORF">H9763_04180</name>
</gene>
<dbReference type="SUPFAM" id="SSF53850">
    <property type="entry name" value="Periplasmic binding protein-like II"/>
    <property type="match status" value="1"/>
</dbReference>
<protein>
    <submittedName>
        <fullName evidence="7">Extracellular solute-binding protein</fullName>
    </submittedName>
</protein>
<dbReference type="PANTHER" id="PTHR43649:SF33">
    <property type="entry name" value="POLYGALACTURONAN_RHAMNOGALACTURONAN-BINDING PROTEIN YTCQ"/>
    <property type="match status" value="1"/>
</dbReference>
<feature type="chain" id="PRO_5038536890" evidence="6">
    <location>
        <begin position="21"/>
        <end position="533"/>
    </location>
</feature>
<evidence type="ECO:0000256" key="6">
    <source>
        <dbReference type="SAM" id="SignalP"/>
    </source>
</evidence>
<dbReference type="PROSITE" id="PS51257">
    <property type="entry name" value="PROKAR_LIPOPROTEIN"/>
    <property type="match status" value="1"/>
</dbReference>
<evidence type="ECO:0000256" key="4">
    <source>
        <dbReference type="ARBA" id="ARBA00023139"/>
    </source>
</evidence>
<dbReference type="InterPro" id="IPR050490">
    <property type="entry name" value="Bact_solute-bd_prot1"/>
</dbReference>
<name>A0A9D2SD59_9FIRM</name>
<evidence type="ECO:0000313" key="8">
    <source>
        <dbReference type="Proteomes" id="UP000886883"/>
    </source>
</evidence>
<organism evidence="7 8">
    <name type="scientific">Candidatus Eisenbergiella merdigallinarum</name>
    <dbReference type="NCBI Taxonomy" id="2838552"/>
    <lineage>
        <taxon>Bacteria</taxon>
        <taxon>Bacillati</taxon>
        <taxon>Bacillota</taxon>
        <taxon>Clostridia</taxon>
        <taxon>Lachnospirales</taxon>
        <taxon>Lachnospiraceae</taxon>
        <taxon>Eisenbergiella</taxon>
    </lineage>
</organism>
<dbReference type="PANTHER" id="PTHR43649">
    <property type="entry name" value="ARABINOSE-BINDING PROTEIN-RELATED"/>
    <property type="match status" value="1"/>
</dbReference>
<evidence type="ECO:0000256" key="1">
    <source>
        <dbReference type="ARBA" id="ARBA00022475"/>
    </source>
</evidence>
<evidence type="ECO:0000256" key="5">
    <source>
        <dbReference type="ARBA" id="ARBA00023288"/>
    </source>
</evidence>
<dbReference type="Pfam" id="PF01547">
    <property type="entry name" value="SBP_bac_1"/>
    <property type="match status" value="1"/>
</dbReference>
<keyword evidence="2 6" id="KW-0732">Signal</keyword>
<keyword evidence="4" id="KW-0564">Palmitate</keyword>
<evidence type="ECO:0000256" key="2">
    <source>
        <dbReference type="ARBA" id="ARBA00022729"/>
    </source>
</evidence>
<feature type="signal peptide" evidence="6">
    <location>
        <begin position="1"/>
        <end position="20"/>
    </location>
</feature>
<dbReference type="Gene3D" id="3.40.190.10">
    <property type="entry name" value="Periplasmic binding protein-like II"/>
    <property type="match status" value="2"/>
</dbReference>
<reference evidence="7" key="2">
    <citation type="submission" date="2021-04" db="EMBL/GenBank/DDBJ databases">
        <authorList>
            <person name="Gilroy R."/>
        </authorList>
    </citation>
    <scope>NUCLEOTIDE SEQUENCE</scope>
    <source>
        <strain evidence="7">USAMLcec3-2134</strain>
    </source>
</reference>
<evidence type="ECO:0000313" key="7">
    <source>
        <dbReference type="EMBL" id="HJB90653.1"/>
    </source>
</evidence>
<reference evidence="7" key="1">
    <citation type="journal article" date="2021" name="PeerJ">
        <title>Extensive microbial diversity within the chicken gut microbiome revealed by metagenomics and culture.</title>
        <authorList>
            <person name="Gilroy R."/>
            <person name="Ravi A."/>
            <person name="Getino M."/>
            <person name="Pursley I."/>
            <person name="Horton D.L."/>
            <person name="Alikhan N.F."/>
            <person name="Baker D."/>
            <person name="Gharbi K."/>
            <person name="Hall N."/>
            <person name="Watson M."/>
            <person name="Adriaenssens E.M."/>
            <person name="Foster-Nyarko E."/>
            <person name="Jarju S."/>
            <person name="Secka A."/>
            <person name="Antonio M."/>
            <person name="Oren A."/>
            <person name="Chaudhuri R.R."/>
            <person name="La Ragione R."/>
            <person name="Hildebrand F."/>
            <person name="Pallen M.J."/>
        </authorList>
    </citation>
    <scope>NUCLEOTIDE SEQUENCE</scope>
    <source>
        <strain evidence="7">USAMLcec3-2134</strain>
    </source>
</reference>